<dbReference type="PRINTS" id="PR00622">
    <property type="entry name" value="HISTONEH3"/>
</dbReference>
<dbReference type="SMART" id="SM00428">
    <property type="entry name" value="H3"/>
    <property type="match status" value="1"/>
</dbReference>
<proteinExistence type="inferred from homology"/>
<protein>
    <submittedName>
        <fullName evidence="9">Histone H3 variant</fullName>
    </submittedName>
</protein>
<dbReference type="InterPro" id="IPR000164">
    <property type="entry name" value="Histone_H3/CENP-A"/>
</dbReference>
<dbReference type="InterPro" id="IPR007125">
    <property type="entry name" value="H2A/H2B/H3"/>
</dbReference>
<dbReference type="GO" id="GO:0005634">
    <property type="term" value="C:nucleus"/>
    <property type="evidence" value="ECO:0007669"/>
    <property type="project" value="UniProtKB-SubCell"/>
</dbReference>
<name>A0A4P9YVR0_9FUNG</name>
<keyword evidence="4" id="KW-0158">Chromosome</keyword>
<accession>A0A4P9YVR0</accession>
<dbReference type="InterPro" id="IPR009072">
    <property type="entry name" value="Histone-fold"/>
</dbReference>
<dbReference type="GO" id="GO:0003677">
    <property type="term" value="F:DNA binding"/>
    <property type="evidence" value="ECO:0007669"/>
    <property type="project" value="UniProtKB-KW"/>
</dbReference>
<dbReference type="PANTHER" id="PTHR45810:SF17">
    <property type="entry name" value="HISTONE H3-LIKE CENTROMERIC PROTEIN A"/>
    <property type="match status" value="1"/>
</dbReference>
<keyword evidence="5" id="KW-0238">DNA-binding</keyword>
<feature type="domain" description="Core Histone H2A/H2B/H3" evidence="8">
    <location>
        <begin position="46"/>
        <end position="145"/>
    </location>
</feature>
<gene>
    <name evidence="9" type="ORF">SYNPS1DRAFT_33315</name>
</gene>
<dbReference type="Proteomes" id="UP000278143">
    <property type="component" value="Unassembled WGS sequence"/>
</dbReference>
<evidence type="ECO:0000256" key="4">
    <source>
        <dbReference type="ARBA" id="ARBA00022454"/>
    </source>
</evidence>
<evidence type="ECO:0000256" key="5">
    <source>
        <dbReference type="ARBA" id="ARBA00023125"/>
    </source>
</evidence>
<dbReference type="GO" id="GO:0046982">
    <property type="term" value="F:protein heterodimerization activity"/>
    <property type="evidence" value="ECO:0007669"/>
    <property type="project" value="InterPro"/>
</dbReference>
<dbReference type="Gene3D" id="1.10.20.10">
    <property type="entry name" value="Histone, subunit A"/>
    <property type="match status" value="1"/>
</dbReference>
<evidence type="ECO:0000313" key="9">
    <source>
        <dbReference type="EMBL" id="RKP23908.1"/>
    </source>
</evidence>
<keyword evidence="10" id="KW-1185">Reference proteome</keyword>
<dbReference type="AlphaFoldDB" id="A0A4P9YVR0"/>
<comment type="similarity">
    <text evidence="3">Belongs to the histone H3 family.</text>
</comment>
<dbReference type="Pfam" id="PF00125">
    <property type="entry name" value="Histone"/>
    <property type="match status" value="1"/>
</dbReference>
<evidence type="ECO:0000256" key="7">
    <source>
        <dbReference type="ARBA" id="ARBA00023269"/>
    </source>
</evidence>
<evidence type="ECO:0000256" key="2">
    <source>
        <dbReference type="ARBA" id="ARBA00004286"/>
    </source>
</evidence>
<keyword evidence="6" id="KW-0539">Nucleus</keyword>
<evidence type="ECO:0000256" key="1">
    <source>
        <dbReference type="ARBA" id="ARBA00004123"/>
    </source>
</evidence>
<organism evidence="9 10">
    <name type="scientific">Syncephalis pseudoplumigaleata</name>
    <dbReference type="NCBI Taxonomy" id="1712513"/>
    <lineage>
        <taxon>Eukaryota</taxon>
        <taxon>Fungi</taxon>
        <taxon>Fungi incertae sedis</taxon>
        <taxon>Zoopagomycota</taxon>
        <taxon>Zoopagomycotina</taxon>
        <taxon>Zoopagomycetes</taxon>
        <taxon>Zoopagales</taxon>
        <taxon>Piptocephalidaceae</taxon>
        <taxon>Syncephalis</taxon>
    </lineage>
</organism>
<dbReference type="CDD" id="cd22911">
    <property type="entry name" value="HFD_H3"/>
    <property type="match status" value="1"/>
</dbReference>
<evidence type="ECO:0000259" key="8">
    <source>
        <dbReference type="Pfam" id="PF00125"/>
    </source>
</evidence>
<comment type="subcellular location">
    <subcellularLocation>
        <location evidence="2">Chromosome</location>
    </subcellularLocation>
    <subcellularLocation>
        <location evidence="1">Nucleus</location>
    </subcellularLocation>
</comment>
<dbReference type="OrthoDB" id="842664at2759"/>
<dbReference type="GO" id="GO:0030527">
    <property type="term" value="F:structural constituent of chromatin"/>
    <property type="evidence" value="ECO:0007669"/>
    <property type="project" value="InterPro"/>
</dbReference>
<dbReference type="FunFam" id="1.10.20.10:FF:000085">
    <property type="entry name" value="Histone H3.2"/>
    <property type="match status" value="1"/>
</dbReference>
<dbReference type="PANTHER" id="PTHR45810">
    <property type="entry name" value="HISTONE H3.2"/>
    <property type="match status" value="1"/>
</dbReference>
<evidence type="ECO:0000256" key="6">
    <source>
        <dbReference type="ARBA" id="ARBA00023242"/>
    </source>
</evidence>
<dbReference type="GO" id="GO:0000786">
    <property type="term" value="C:nucleosome"/>
    <property type="evidence" value="ECO:0007669"/>
    <property type="project" value="UniProtKB-KW"/>
</dbReference>
<keyword evidence="7" id="KW-0544">Nucleosome core</keyword>
<sequence length="152" mass="17241">MVRETTTASASKKIKRLTFTPSSAKTPLKRAAMGEKKQKPKRRYLPFTVALREIRKYQKSTDLLIRKAPFARLVRQIAMEFVTGDFIHSISDTGAGLRWKPEAIEALQEASEAFLVHRCEDANLCAIHAKRVTLMNKDLQLARRIRGGVHPI</sequence>
<evidence type="ECO:0000256" key="3">
    <source>
        <dbReference type="ARBA" id="ARBA00010343"/>
    </source>
</evidence>
<evidence type="ECO:0000313" key="10">
    <source>
        <dbReference type="Proteomes" id="UP000278143"/>
    </source>
</evidence>
<dbReference type="EMBL" id="KZ990592">
    <property type="protein sequence ID" value="RKP23908.1"/>
    <property type="molecule type" value="Genomic_DNA"/>
</dbReference>
<dbReference type="SUPFAM" id="SSF47113">
    <property type="entry name" value="Histone-fold"/>
    <property type="match status" value="1"/>
</dbReference>
<reference evidence="10" key="1">
    <citation type="journal article" date="2018" name="Nat. Microbiol.">
        <title>Leveraging single-cell genomics to expand the fungal tree of life.</title>
        <authorList>
            <person name="Ahrendt S.R."/>
            <person name="Quandt C.A."/>
            <person name="Ciobanu D."/>
            <person name="Clum A."/>
            <person name="Salamov A."/>
            <person name="Andreopoulos B."/>
            <person name="Cheng J.F."/>
            <person name="Woyke T."/>
            <person name="Pelin A."/>
            <person name="Henrissat B."/>
            <person name="Reynolds N.K."/>
            <person name="Benny G.L."/>
            <person name="Smith M.E."/>
            <person name="James T.Y."/>
            <person name="Grigoriev I.V."/>
        </authorList>
    </citation>
    <scope>NUCLEOTIDE SEQUENCE [LARGE SCALE GENOMIC DNA]</scope>
    <source>
        <strain evidence="10">Benny S71-1</strain>
    </source>
</reference>